<name>A0A1J5E3R7_9BACT</name>
<accession>A0A1J5E3R7</accession>
<dbReference type="PANTHER" id="PTHR30473">
    <property type="entry name" value="PROTEIN PHOH"/>
    <property type="match status" value="1"/>
</dbReference>
<keyword evidence="2" id="KW-0067">ATP-binding</keyword>
<evidence type="ECO:0000256" key="2">
    <source>
        <dbReference type="ARBA" id="ARBA00022840"/>
    </source>
</evidence>
<dbReference type="EMBL" id="MNYI01000192">
    <property type="protein sequence ID" value="OIP37958.1"/>
    <property type="molecule type" value="Genomic_DNA"/>
</dbReference>
<dbReference type="SUPFAM" id="SSF52540">
    <property type="entry name" value="P-loop containing nucleoside triphosphate hydrolases"/>
    <property type="match status" value="1"/>
</dbReference>
<keyword evidence="1" id="KW-0547">Nucleotide-binding</keyword>
<dbReference type="InterPro" id="IPR003714">
    <property type="entry name" value="PhoH"/>
</dbReference>
<evidence type="ECO:0000256" key="3">
    <source>
        <dbReference type="ARBA" id="ARBA00046345"/>
    </source>
</evidence>
<dbReference type="GO" id="GO:0005829">
    <property type="term" value="C:cytosol"/>
    <property type="evidence" value="ECO:0007669"/>
    <property type="project" value="TreeGrafter"/>
</dbReference>
<dbReference type="Gene3D" id="3.40.50.300">
    <property type="entry name" value="P-loop containing nucleotide triphosphate hydrolases"/>
    <property type="match status" value="1"/>
</dbReference>
<dbReference type="STRING" id="1817895.AUJ95_07480"/>
<dbReference type="InterPro" id="IPR051451">
    <property type="entry name" value="PhoH2-like"/>
</dbReference>
<comment type="similarity">
    <text evidence="3">In the N-terminal section; belongs to the PINc/VapC protein family.</text>
</comment>
<organism evidence="5 6">
    <name type="scientific">Candidatus Desantisbacteria bacterium CG2_30_40_21</name>
    <dbReference type="NCBI Taxonomy" id="1817895"/>
    <lineage>
        <taxon>Bacteria</taxon>
        <taxon>Candidatus Desantisiibacteriota</taxon>
    </lineage>
</organism>
<dbReference type="Pfam" id="PF13638">
    <property type="entry name" value="PIN_4"/>
    <property type="match status" value="1"/>
</dbReference>
<sequence>MKTFVLDTNVLLYDPNAIFVFADNEIVLPLCVMEEIDEQKKRVDEVGRNSRCIARSLDELRKANSLLDGVKLENNGLLRIEISPSALSDVFPTGLDPQKVDNQILALALHLKNIKNNPVILVSKDITMRIKADALGLLCQDYERHKVDVDNFYTGAAVLETDTERINNFYTEGRLIAEDTSFEFEPNQNITIVDRLNPSHSGLGRYNSSEKAILPLKSTNVNLWGIKARNREQQFAIDMLLDDSLQIVTLIGIAGTGKTLLALAAGLTKVIKNEQYHKLLITRPIIPVGKDIGFLPGDVEAKLMPRMQPISDNLAYLFSLQHEERFSNISLESLIDDKIIELEALSYIRGRSIPNQFIIVDEAQNLTPHEIKTIITRAGNGTKIVITGDHYQIDNPYLDSCSNGLTYLVERFKGADIFGHITLIKGERSPLAELAAELLD</sequence>
<evidence type="ECO:0000256" key="1">
    <source>
        <dbReference type="ARBA" id="ARBA00022741"/>
    </source>
</evidence>
<proteinExistence type="inferred from homology"/>
<dbReference type="CDD" id="cd09883">
    <property type="entry name" value="PIN_VapC_PhoHL-ATPase"/>
    <property type="match status" value="1"/>
</dbReference>
<gene>
    <name evidence="5" type="ORF">AUJ95_07480</name>
</gene>
<dbReference type="PANTHER" id="PTHR30473:SF2">
    <property type="entry name" value="PIN DOMAIN-CONTAINING PROTEIN"/>
    <property type="match status" value="1"/>
</dbReference>
<dbReference type="InterPro" id="IPR029060">
    <property type="entry name" value="PIN-like_dom_sf"/>
</dbReference>
<dbReference type="GO" id="GO:0005524">
    <property type="term" value="F:ATP binding"/>
    <property type="evidence" value="ECO:0007669"/>
    <property type="project" value="UniProtKB-KW"/>
</dbReference>
<protein>
    <submittedName>
        <fullName evidence="5">Phosphate starvation-inducible protein PhoH</fullName>
    </submittedName>
</protein>
<feature type="domain" description="PIN" evidence="4">
    <location>
        <begin position="2"/>
        <end position="130"/>
    </location>
</feature>
<dbReference type="InterPro" id="IPR027417">
    <property type="entry name" value="P-loop_NTPase"/>
</dbReference>
<dbReference type="AlphaFoldDB" id="A0A1J5E3R7"/>
<dbReference type="SMART" id="SM00670">
    <property type="entry name" value="PINc"/>
    <property type="match status" value="1"/>
</dbReference>
<dbReference type="Proteomes" id="UP000183085">
    <property type="component" value="Unassembled WGS sequence"/>
</dbReference>
<evidence type="ECO:0000313" key="6">
    <source>
        <dbReference type="Proteomes" id="UP000183085"/>
    </source>
</evidence>
<dbReference type="FunFam" id="3.40.50.300:FF:000013">
    <property type="entry name" value="PhoH family ATPase"/>
    <property type="match status" value="1"/>
</dbReference>
<reference evidence="5 6" key="1">
    <citation type="journal article" date="2016" name="Environ. Microbiol.">
        <title>Genomic resolution of a cold subsurface aquifer community provides metabolic insights for novel microbes adapted to high CO concentrations.</title>
        <authorList>
            <person name="Probst A.J."/>
            <person name="Castelle C.J."/>
            <person name="Singh A."/>
            <person name="Brown C.T."/>
            <person name="Anantharaman K."/>
            <person name="Sharon I."/>
            <person name="Hug L.A."/>
            <person name="Burstein D."/>
            <person name="Emerson J.B."/>
            <person name="Thomas B.C."/>
            <person name="Banfield J.F."/>
        </authorList>
    </citation>
    <scope>NUCLEOTIDE SEQUENCE [LARGE SCALE GENOMIC DNA]</scope>
    <source>
        <strain evidence="5">CG2_30_40_21</strain>
    </source>
</reference>
<comment type="caution">
    <text evidence="5">The sequence shown here is derived from an EMBL/GenBank/DDBJ whole genome shotgun (WGS) entry which is preliminary data.</text>
</comment>
<dbReference type="Pfam" id="PF02562">
    <property type="entry name" value="PhoH"/>
    <property type="match status" value="1"/>
</dbReference>
<dbReference type="SUPFAM" id="SSF88723">
    <property type="entry name" value="PIN domain-like"/>
    <property type="match status" value="1"/>
</dbReference>
<dbReference type="InterPro" id="IPR002716">
    <property type="entry name" value="PIN_dom"/>
</dbReference>
<dbReference type="Gene3D" id="3.40.50.1010">
    <property type="entry name" value="5'-nuclease"/>
    <property type="match status" value="1"/>
</dbReference>
<evidence type="ECO:0000259" key="4">
    <source>
        <dbReference type="SMART" id="SM00670"/>
    </source>
</evidence>
<evidence type="ECO:0000313" key="5">
    <source>
        <dbReference type="EMBL" id="OIP37958.1"/>
    </source>
</evidence>